<keyword evidence="1" id="KW-1133">Transmembrane helix</keyword>
<accession>A0ABW1QY89</accession>
<feature type="transmembrane region" description="Helical" evidence="1">
    <location>
        <begin position="16"/>
        <end position="35"/>
    </location>
</feature>
<comment type="caution">
    <text evidence="2">The sequence shown here is derived from an EMBL/GenBank/DDBJ whole genome shotgun (WGS) entry which is preliminary data.</text>
</comment>
<reference evidence="3" key="1">
    <citation type="journal article" date="2019" name="Int. J. Syst. Evol. Microbiol.">
        <title>The Global Catalogue of Microorganisms (GCM) 10K type strain sequencing project: providing services to taxonomists for standard genome sequencing and annotation.</title>
        <authorList>
            <consortium name="The Broad Institute Genomics Platform"/>
            <consortium name="The Broad Institute Genome Sequencing Center for Infectious Disease"/>
            <person name="Wu L."/>
            <person name="Ma J."/>
        </authorList>
    </citation>
    <scope>NUCLEOTIDE SEQUENCE [LARGE SCALE GENOMIC DNA]</scope>
    <source>
        <strain evidence="3">DFY28</strain>
    </source>
</reference>
<protein>
    <recommendedName>
        <fullName evidence="4">VanZ family protein</fullName>
    </recommendedName>
</protein>
<keyword evidence="3" id="KW-1185">Reference proteome</keyword>
<evidence type="ECO:0000256" key="1">
    <source>
        <dbReference type="SAM" id="Phobius"/>
    </source>
</evidence>
<name>A0ABW1QY89_9ACTN</name>
<organism evidence="2 3">
    <name type="scientific">Nocardioides yefusunii</name>
    <dbReference type="NCBI Taxonomy" id="2500546"/>
    <lineage>
        <taxon>Bacteria</taxon>
        <taxon>Bacillati</taxon>
        <taxon>Actinomycetota</taxon>
        <taxon>Actinomycetes</taxon>
        <taxon>Propionibacteriales</taxon>
        <taxon>Nocardioidaceae</taxon>
        <taxon>Nocardioides</taxon>
    </lineage>
</organism>
<keyword evidence="1" id="KW-0812">Transmembrane</keyword>
<sequence>MDDVLALTRIVLRDPLTLVAGVGVALVIGAVWLWLVRGRGWGPWRRAAVVLGSAALGTALAIVLVREDVTFGRPWYCLGNPGIAPGTAEETLNLVLYSPAAFFAVLATRRLLATTTVFLVLVVAVECLQKWIDVGTCEVGDMSRNGVGALLGALAGRVVLSGAGCMPGGRTESGRDAGRR</sequence>
<dbReference type="Proteomes" id="UP001596098">
    <property type="component" value="Unassembled WGS sequence"/>
</dbReference>
<feature type="transmembrane region" description="Helical" evidence="1">
    <location>
        <begin position="47"/>
        <end position="65"/>
    </location>
</feature>
<evidence type="ECO:0000313" key="2">
    <source>
        <dbReference type="EMBL" id="MFC6154504.1"/>
    </source>
</evidence>
<dbReference type="RefSeq" id="WP_128219877.1">
    <property type="nucleotide sequence ID" value="NZ_CP034929.1"/>
</dbReference>
<evidence type="ECO:0000313" key="3">
    <source>
        <dbReference type="Proteomes" id="UP001596098"/>
    </source>
</evidence>
<gene>
    <name evidence="2" type="ORF">ACFPWU_12615</name>
</gene>
<keyword evidence="1" id="KW-0472">Membrane</keyword>
<dbReference type="EMBL" id="JBHSQI010000006">
    <property type="protein sequence ID" value="MFC6154504.1"/>
    <property type="molecule type" value="Genomic_DNA"/>
</dbReference>
<evidence type="ECO:0008006" key="4">
    <source>
        <dbReference type="Google" id="ProtNLM"/>
    </source>
</evidence>
<feature type="transmembrane region" description="Helical" evidence="1">
    <location>
        <begin position="100"/>
        <end position="125"/>
    </location>
</feature>
<proteinExistence type="predicted"/>